<dbReference type="AlphaFoldDB" id="A0A9W6UY15"/>
<proteinExistence type="predicted"/>
<name>A0A9W6UY15_9ACTN</name>
<protein>
    <submittedName>
        <fullName evidence="2">Uncharacterized protein</fullName>
    </submittedName>
</protein>
<organism evidence="2 3">
    <name type="scientific">Actinomadura rubrobrunea</name>
    <dbReference type="NCBI Taxonomy" id="115335"/>
    <lineage>
        <taxon>Bacteria</taxon>
        <taxon>Bacillati</taxon>
        <taxon>Actinomycetota</taxon>
        <taxon>Actinomycetes</taxon>
        <taxon>Streptosporangiales</taxon>
        <taxon>Thermomonosporaceae</taxon>
        <taxon>Actinomadura</taxon>
    </lineage>
</organism>
<keyword evidence="3" id="KW-1185">Reference proteome</keyword>
<sequence>MMGPAAPIARVTVLRAVLLLVLRVEPMAWDDRGVGAAVDATGQRHFDGAGGSGGVGKAAPRPARATDTADPGGVFGLLR</sequence>
<feature type="region of interest" description="Disordered" evidence="1">
    <location>
        <begin position="45"/>
        <end position="79"/>
    </location>
</feature>
<reference evidence="2" key="1">
    <citation type="submission" date="2023-02" db="EMBL/GenBank/DDBJ databases">
        <title>Actinomadura rubrobrunea NBRC 14622.</title>
        <authorList>
            <person name="Ichikawa N."/>
            <person name="Sato H."/>
            <person name="Tonouchi N."/>
        </authorList>
    </citation>
    <scope>NUCLEOTIDE SEQUENCE</scope>
    <source>
        <strain evidence="2">NBRC 14622</strain>
    </source>
</reference>
<dbReference type="EMBL" id="BSRZ01000011">
    <property type="protein sequence ID" value="GLW65807.1"/>
    <property type="molecule type" value="Genomic_DNA"/>
</dbReference>
<evidence type="ECO:0000313" key="2">
    <source>
        <dbReference type="EMBL" id="GLW65807.1"/>
    </source>
</evidence>
<evidence type="ECO:0000313" key="3">
    <source>
        <dbReference type="Proteomes" id="UP001165124"/>
    </source>
</evidence>
<feature type="compositionally biased region" description="Low complexity" evidence="1">
    <location>
        <begin position="57"/>
        <end position="71"/>
    </location>
</feature>
<evidence type="ECO:0000256" key="1">
    <source>
        <dbReference type="SAM" id="MobiDB-lite"/>
    </source>
</evidence>
<gene>
    <name evidence="2" type="ORF">Arub01_40510</name>
</gene>
<comment type="caution">
    <text evidence="2">The sequence shown here is derived from an EMBL/GenBank/DDBJ whole genome shotgun (WGS) entry which is preliminary data.</text>
</comment>
<dbReference type="Proteomes" id="UP001165124">
    <property type="component" value="Unassembled WGS sequence"/>
</dbReference>
<accession>A0A9W6UY15</accession>